<dbReference type="PANTHER" id="PTHR15672:SF8">
    <property type="entry name" value="PROTEIN ENCORE"/>
    <property type="match status" value="1"/>
</dbReference>
<dbReference type="Pfam" id="PF01424">
    <property type="entry name" value="R3H"/>
    <property type="match status" value="1"/>
</dbReference>
<comment type="caution">
    <text evidence="5">The sequence shown here is derived from an EMBL/GenBank/DDBJ whole genome shotgun (WGS) entry which is preliminary data.</text>
</comment>
<evidence type="ECO:0000313" key="6">
    <source>
        <dbReference type="Proteomes" id="UP000037505"/>
    </source>
</evidence>
<accession>A0A0L1IS85</accession>
<feature type="compositionally biased region" description="Polar residues" evidence="2">
    <location>
        <begin position="175"/>
        <end position="185"/>
    </location>
</feature>
<feature type="compositionally biased region" description="Basic and acidic residues" evidence="2">
    <location>
        <begin position="400"/>
        <end position="431"/>
    </location>
</feature>
<feature type="compositionally biased region" description="Polar residues" evidence="2">
    <location>
        <begin position="122"/>
        <end position="142"/>
    </location>
</feature>
<dbReference type="AlphaFoldDB" id="A0A0L1IS85"/>
<feature type="domain" description="SUZ" evidence="4">
    <location>
        <begin position="327"/>
        <end position="427"/>
    </location>
</feature>
<feature type="compositionally biased region" description="Basic and acidic residues" evidence="2">
    <location>
        <begin position="145"/>
        <end position="155"/>
    </location>
</feature>
<gene>
    <name evidence="5" type="ORF">ANOM_008659</name>
</gene>
<dbReference type="PANTHER" id="PTHR15672">
    <property type="entry name" value="CAMP-REGULATED PHOSPHOPROTEIN 21 RELATED R3H DOMAIN CONTAINING PROTEIN"/>
    <property type="match status" value="1"/>
</dbReference>
<dbReference type="GO" id="GO:0006012">
    <property type="term" value="P:galactose metabolic process"/>
    <property type="evidence" value="ECO:0007669"/>
    <property type="project" value="TreeGrafter"/>
</dbReference>
<organism evidence="5 6">
    <name type="scientific">Aspergillus nomiae NRRL (strain ATCC 15546 / NRRL 13137 / CBS 260.88 / M93)</name>
    <dbReference type="NCBI Taxonomy" id="1509407"/>
    <lineage>
        <taxon>Eukaryota</taxon>
        <taxon>Fungi</taxon>
        <taxon>Dikarya</taxon>
        <taxon>Ascomycota</taxon>
        <taxon>Pezizomycotina</taxon>
        <taxon>Eurotiomycetes</taxon>
        <taxon>Eurotiomycetidae</taxon>
        <taxon>Eurotiales</taxon>
        <taxon>Aspergillaceae</taxon>
        <taxon>Aspergillus</taxon>
        <taxon>Aspergillus subgen. Circumdati</taxon>
    </lineage>
</organism>
<sequence length="796" mass="86174">MASENSPEGEHCLSFAKIAAMASQSRSEVNVAFDEKNGSQSAREPPRSESQESKHILPNQMISDKDDEVNAVDRSFDNLSRTLQDVHITEKKDQESPDSPAEIQQNGSLKRETSFEDDRTHLSNSSTKPTSFDSKSMASVTTFAMDEKDSLRPDDSASVQAVDEEESLSGIASGAPNSLTGSETGTRGFRDIQRARAVLQTTGPLFTDGTQRPNGAIISDSVSSNFVIANQEVFRSGQSISMHPFPMEPDEKLLEAMKSPKDRLLILQLEEKVRHFIQHSKEQSLELPPSNAFGRLLAHKLGDYYHLTHFVDNNVTSVRLHRTPFTRLPTPLSAIHAATNNTPPPAMPAMKIMRRTDSERPSTEGSAAASSAFASKTGSEAGDSANDGERGSSSAGATPAKDRLTLTREEREAKYQEARERIFRDFPEAKPSDSANGEQGTNMSRSSSTNGRKKAQRQKTPHDDSFEVRSQFNVYYPGAHYPHGPGPYNMAANDSSSFAGQPCMVGPGVTPPGMGYAHNGQNGAIYPSHMNMGSMPHYSMPVSPQMTPSGPWQNGAVPQQSPFSGYASINQSPAMTSTKSSPALNSYPVPNAVQFQHPPQGWSSTPYHGGYPQSSHRNQPPMPWPNYPSQPVTPTSYPYGQYPGQPMNTGNASIHPLPGSFNRSPFNPQTRSFVPGGTSLARHPSKNGQHGMNSYPTMQPGVQPQWAGYQEASKNLEATAPVAINTPRGLPAGSRDSIAKWGTPSHLPPKPPPSEVPSEFDLKHRAGPTTTHPYSGNTHPNNKNGPLVVSGGARGN</sequence>
<dbReference type="GeneID" id="26810463"/>
<dbReference type="InterPro" id="IPR051937">
    <property type="entry name" value="R3H_domain_containing"/>
</dbReference>
<dbReference type="CDD" id="cd02642">
    <property type="entry name" value="R3H_encore_like"/>
    <property type="match status" value="1"/>
</dbReference>
<feature type="compositionally biased region" description="Polar residues" evidence="2">
    <location>
        <begin position="601"/>
        <end position="618"/>
    </location>
</feature>
<feature type="domain" description="R3H" evidence="3">
    <location>
        <begin position="263"/>
        <end position="326"/>
    </location>
</feature>
<evidence type="ECO:0000256" key="1">
    <source>
        <dbReference type="ARBA" id="ARBA00022553"/>
    </source>
</evidence>
<feature type="compositionally biased region" description="Pro residues" evidence="2">
    <location>
        <begin position="746"/>
        <end position="755"/>
    </location>
</feature>
<dbReference type="InterPro" id="IPR024771">
    <property type="entry name" value="SUZ"/>
</dbReference>
<proteinExistence type="predicted"/>
<feature type="compositionally biased region" description="Polar residues" evidence="2">
    <location>
        <begin position="768"/>
        <end position="784"/>
    </location>
</feature>
<dbReference type="OrthoDB" id="278430at2759"/>
<dbReference type="Proteomes" id="UP000037505">
    <property type="component" value="Unassembled WGS sequence"/>
</dbReference>
<feature type="compositionally biased region" description="Polar residues" evidence="2">
    <location>
        <begin position="433"/>
        <end position="450"/>
    </location>
</feature>
<dbReference type="Gene3D" id="3.30.1370.50">
    <property type="entry name" value="R3H-like domain"/>
    <property type="match status" value="1"/>
</dbReference>
<dbReference type="InterPro" id="IPR036867">
    <property type="entry name" value="R3H_dom_sf"/>
</dbReference>
<keyword evidence="1" id="KW-0597">Phosphoprotein</keyword>
<protein>
    <submittedName>
        <fullName evidence="5">Putative R3H domain protein</fullName>
    </submittedName>
</protein>
<evidence type="ECO:0000256" key="2">
    <source>
        <dbReference type="SAM" id="MobiDB-lite"/>
    </source>
</evidence>
<dbReference type="Pfam" id="PF12752">
    <property type="entry name" value="SUZ"/>
    <property type="match status" value="1"/>
</dbReference>
<evidence type="ECO:0000313" key="5">
    <source>
        <dbReference type="EMBL" id="KNG82255.1"/>
    </source>
</evidence>
<keyword evidence="6" id="KW-1185">Reference proteome</keyword>
<feature type="region of interest" description="Disordered" evidence="2">
    <location>
        <begin position="594"/>
        <end position="622"/>
    </location>
</feature>
<evidence type="ECO:0000259" key="4">
    <source>
        <dbReference type="PROSITE" id="PS51673"/>
    </source>
</evidence>
<feature type="region of interest" description="Disordered" evidence="2">
    <location>
        <begin position="25"/>
        <end position="68"/>
    </location>
</feature>
<dbReference type="SUPFAM" id="SSF82708">
    <property type="entry name" value="R3H domain"/>
    <property type="match status" value="1"/>
</dbReference>
<feature type="region of interest" description="Disordered" evidence="2">
    <location>
        <begin position="355"/>
        <end position="465"/>
    </location>
</feature>
<dbReference type="GO" id="GO:0003676">
    <property type="term" value="F:nucleic acid binding"/>
    <property type="evidence" value="ECO:0007669"/>
    <property type="project" value="UniProtKB-UniRule"/>
</dbReference>
<dbReference type="STRING" id="1509407.A0A0L1IS85"/>
<dbReference type="PROSITE" id="PS51673">
    <property type="entry name" value="SUZ"/>
    <property type="match status" value="1"/>
</dbReference>
<feature type="compositionally biased region" description="Basic and acidic residues" evidence="2">
    <location>
        <begin position="109"/>
        <end position="121"/>
    </location>
</feature>
<evidence type="ECO:0000259" key="3">
    <source>
        <dbReference type="PROSITE" id="PS51061"/>
    </source>
</evidence>
<dbReference type="EMBL" id="JNOM01000362">
    <property type="protein sequence ID" value="KNG82255.1"/>
    <property type="molecule type" value="Genomic_DNA"/>
</dbReference>
<dbReference type="PROSITE" id="PS51061">
    <property type="entry name" value="R3H"/>
    <property type="match status" value="1"/>
</dbReference>
<feature type="region of interest" description="Disordered" evidence="2">
    <location>
        <begin position="725"/>
        <end position="796"/>
    </location>
</feature>
<feature type="compositionally biased region" description="Basic and acidic residues" evidence="2">
    <location>
        <begin position="44"/>
        <end position="55"/>
    </location>
</feature>
<reference evidence="5 6" key="1">
    <citation type="submission" date="2014-06" db="EMBL/GenBank/DDBJ databases">
        <title>The Genome of the Aflatoxigenic Filamentous Fungus Aspergillus nomius.</title>
        <authorList>
            <person name="Moore M.G."/>
            <person name="Shannon B.M."/>
            <person name="Brian M.M."/>
        </authorList>
    </citation>
    <scope>NUCLEOTIDE SEQUENCE [LARGE SCALE GENOMIC DNA]</scope>
    <source>
        <strain evidence="5 6">NRRL 13137</strain>
    </source>
</reference>
<dbReference type="RefSeq" id="XP_015403178.1">
    <property type="nucleotide sequence ID" value="XM_015553915.1"/>
</dbReference>
<name>A0A0L1IS85_ASPN3</name>
<feature type="region of interest" description="Disordered" evidence="2">
    <location>
        <begin position="85"/>
        <end position="187"/>
    </location>
</feature>
<dbReference type="InterPro" id="IPR001374">
    <property type="entry name" value="R3H_dom"/>
</dbReference>
<feature type="compositionally biased region" description="Low complexity" evidence="2">
    <location>
        <begin position="366"/>
        <end position="375"/>
    </location>
</feature>